<keyword evidence="3" id="KW-0472">Membrane</keyword>
<evidence type="ECO:0000256" key="2">
    <source>
        <dbReference type="SAM" id="MobiDB-lite"/>
    </source>
</evidence>
<accession>A0ABW3TRU0</accession>
<keyword evidence="3" id="KW-1133">Transmembrane helix</keyword>
<dbReference type="Pfam" id="PF03816">
    <property type="entry name" value="LytR_cpsA_psr"/>
    <property type="match status" value="1"/>
</dbReference>
<feature type="compositionally biased region" description="Acidic residues" evidence="2">
    <location>
        <begin position="398"/>
        <end position="410"/>
    </location>
</feature>
<name>A0ABW3TRU0_9MICO</name>
<dbReference type="Gene3D" id="3.40.630.190">
    <property type="entry name" value="LCP protein"/>
    <property type="match status" value="1"/>
</dbReference>
<sequence length="452" mass="48853">MRNTPLLETPEPAGRPRMSRRRRKRLAIVISLSLVTALLLGVAAVAFALNRVDRSIVRSEIVLPQVEEIVPEAGEQNLLIMGMDSRLDQNGDPLPEGVYEALQAGNADDGGYNANVLMFLHIPEDRSKTVGFSIPRDNYVEIPGAPLGVTHTKIKEAYGLAMQEKMNELSWGEEELSESEIYQQARAAGRQAQIETVSHFLGDVRIDHFVEMTMGGFFHVAEAVAPVSVCLNQATEDYYSGARFEAGLQEIDAQQAISFVRQRRDTGFDGPYLTDLDRSRRQQAFMIALADKLRQKSTLMNPKTVWSLVNTTQKHVALDSEFDVLGFVGVAHDVAQSGVEFITLPIVGFENVNGADVNIVDVAEVQAIVASVLDGSYFDAPPASGGDDAVDGGSDGIDGADEADTFDENGEPIAADPAADPAAGRAPEAAPGTAHYDSWEEPIRAGSIPCVN</sequence>
<dbReference type="Proteomes" id="UP001597181">
    <property type="component" value="Unassembled WGS sequence"/>
</dbReference>
<evidence type="ECO:0000259" key="4">
    <source>
        <dbReference type="Pfam" id="PF03816"/>
    </source>
</evidence>
<proteinExistence type="inferred from homology"/>
<reference evidence="6" key="1">
    <citation type="journal article" date="2019" name="Int. J. Syst. Evol. Microbiol.">
        <title>The Global Catalogue of Microorganisms (GCM) 10K type strain sequencing project: providing services to taxonomists for standard genome sequencing and annotation.</title>
        <authorList>
            <consortium name="The Broad Institute Genomics Platform"/>
            <consortium name="The Broad Institute Genome Sequencing Center for Infectious Disease"/>
            <person name="Wu L."/>
            <person name="Ma J."/>
        </authorList>
    </citation>
    <scope>NUCLEOTIDE SEQUENCE [LARGE SCALE GENOMIC DNA]</scope>
    <source>
        <strain evidence="6">CCUG 50213</strain>
    </source>
</reference>
<keyword evidence="6" id="KW-1185">Reference proteome</keyword>
<keyword evidence="3" id="KW-0812">Transmembrane</keyword>
<feature type="compositionally biased region" description="Low complexity" evidence="2">
    <location>
        <begin position="411"/>
        <end position="434"/>
    </location>
</feature>
<comment type="similarity">
    <text evidence="1">Belongs to the LytR/CpsA/Psr (LCP) family.</text>
</comment>
<feature type="transmembrane region" description="Helical" evidence="3">
    <location>
        <begin position="26"/>
        <end position="49"/>
    </location>
</feature>
<dbReference type="PANTHER" id="PTHR33392">
    <property type="entry name" value="POLYISOPRENYL-TEICHOIC ACID--PEPTIDOGLYCAN TEICHOIC ACID TRANSFERASE TAGU"/>
    <property type="match status" value="1"/>
</dbReference>
<gene>
    <name evidence="5" type="ORF">ACFQ3U_09985</name>
</gene>
<dbReference type="NCBIfam" id="TIGR00350">
    <property type="entry name" value="lytR_cpsA_psr"/>
    <property type="match status" value="1"/>
</dbReference>
<evidence type="ECO:0000313" key="5">
    <source>
        <dbReference type="EMBL" id="MFD1202218.1"/>
    </source>
</evidence>
<feature type="domain" description="Cell envelope-related transcriptional attenuator" evidence="4">
    <location>
        <begin position="114"/>
        <end position="294"/>
    </location>
</feature>
<dbReference type="RefSeq" id="WP_343961189.1">
    <property type="nucleotide sequence ID" value="NZ_BAAAKZ010000010.1"/>
</dbReference>
<dbReference type="InterPro" id="IPR004474">
    <property type="entry name" value="LytR_CpsA_psr"/>
</dbReference>
<dbReference type="InterPro" id="IPR050922">
    <property type="entry name" value="LytR/CpsA/Psr_CW_biosynth"/>
</dbReference>
<evidence type="ECO:0000313" key="6">
    <source>
        <dbReference type="Proteomes" id="UP001597181"/>
    </source>
</evidence>
<organism evidence="5 6">
    <name type="scientific">Leucobacter albus</name>
    <dbReference type="NCBI Taxonomy" id="272210"/>
    <lineage>
        <taxon>Bacteria</taxon>
        <taxon>Bacillati</taxon>
        <taxon>Actinomycetota</taxon>
        <taxon>Actinomycetes</taxon>
        <taxon>Micrococcales</taxon>
        <taxon>Microbacteriaceae</taxon>
        <taxon>Leucobacter</taxon>
    </lineage>
</organism>
<evidence type="ECO:0000256" key="3">
    <source>
        <dbReference type="SAM" id="Phobius"/>
    </source>
</evidence>
<protein>
    <submittedName>
        <fullName evidence="5">LCP family protein</fullName>
    </submittedName>
</protein>
<dbReference type="EMBL" id="JBHTLY010000004">
    <property type="protein sequence ID" value="MFD1202218.1"/>
    <property type="molecule type" value="Genomic_DNA"/>
</dbReference>
<comment type="caution">
    <text evidence="5">The sequence shown here is derived from an EMBL/GenBank/DDBJ whole genome shotgun (WGS) entry which is preliminary data.</text>
</comment>
<dbReference type="PANTHER" id="PTHR33392:SF6">
    <property type="entry name" value="POLYISOPRENYL-TEICHOIC ACID--PEPTIDOGLYCAN TEICHOIC ACID TRANSFERASE TAGU"/>
    <property type="match status" value="1"/>
</dbReference>
<feature type="region of interest" description="Disordered" evidence="2">
    <location>
        <begin position="383"/>
        <end position="452"/>
    </location>
</feature>
<evidence type="ECO:0000256" key="1">
    <source>
        <dbReference type="ARBA" id="ARBA00006068"/>
    </source>
</evidence>